<name>A0A9W6Y0C5_9STRA</name>
<dbReference type="EMBL" id="BSXT01002492">
    <property type="protein sequence ID" value="GMF49115.1"/>
    <property type="molecule type" value="Genomic_DNA"/>
</dbReference>
<evidence type="ECO:0000313" key="3">
    <source>
        <dbReference type="Proteomes" id="UP001165121"/>
    </source>
</evidence>
<comment type="caution">
    <text evidence="2">The sequence shown here is derived from an EMBL/GenBank/DDBJ whole genome shotgun (WGS) entry which is preliminary data.</text>
</comment>
<sequence>MYVGSAVCTTRVYTGSARVWTYGLIVGYSWQTLPGTGFVDINFGDSVETVPYSAGTFHDLAVEAYALRPCSLRVTSEIMSGDVKKIHQKIYDKFNGIGQSPVRDVRDLVLGPHSAVADETAIVPIFDVASSELYQVSGKPILDQVFYKEGGRNPPPGVTLRDSIFTHTNESSSAIPATEMVLRDGLSDSEDDDELPNSTAAQAVDDSTEEPPRKRRRMCTTTNSPGPISSLQELKHHCAGDRELLADIDQLISLRRVEASADWNVMLPPLPRVATDDKSDFQPSQTQIGIHQALVNGKFNSISPQQFVEYVQIHWAMFGFFPHPAVLRALFSWDFGTRGLSIMHFTRKTESMKRIDVRPHDMSNFSCKNVLPSPSPAKKFTAVLIAMEIFANVGNLLYQKVLKGCFGVL</sequence>
<evidence type="ECO:0000256" key="1">
    <source>
        <dbReference type="SAM" id="MobiDB-lite"/>
    </source>
</evidence>
<evidence type="ECO:0000313" key="2">
    <source>
        <dbReference type="EMBL" id="GMF49115.1"/>
    </source>
</evidence>
<accession>A0A9W6Y0C5</accession>
<protein>
    <submittedName>
        <fullName evidence="2">Unnamed protein product</fullName>
    </submittedName>
</protein>
<feature type="compositionally biased region" description="Polar residues" evidence="1">
    <location>
        <begin position="219"/>
        <end position="230"/>
    </location>
</feature>
<dbReference type="Proteomes" id="UP001165121">
    <property type="component" value="Unassembled WGS sequence"/>
</dbReference>
<keyword evidence="3" id="KW-1185">Reference proteome</keyword>
<reference evidence="2" key="1">
    <citation type="submission" date="2023-04" db="EMBL/GenBank/DDBJ databases">
        <title>Phytophthora fragariaefolia NBRC 109709.</title>
        <authorList>
            <person name="Ichikawa N."/>
            <person name="Sato H."/>
            <person name="Tonouchi N."/>
        </authorList>
    </citation>
    <scope>NUCLEOTIDE SEQUENCE</scope>
    <source>
        <strain evidence="2">NBRC 109709</strain>
    </source>
</reference>
<dbReference type="OrthoDB" id="128873at2759"/>
<feature type="region of interest" description="Disordered" evidence="1">
    <location>
        <begin position="186"/>
        <end position="230"/>
    </location>
</feature>
<proteinExistence type="predicted"/>
<dbReference type="AlphaFoldDB" id="A0A9W6Y0C5"/>
<organism evidence="2 3">
    <name type="scientific">Phytophthora fragariaefolia</name>
    <dbReference type="NCBI Taxonomy" id="1490495"/>
    <lineage>
        <taxon>Eukaryota</taxon>
        <taxon>Sar</taxon>
        <taxon>Stramenopiles</taxon>
        <taxon>Oomycota</taxon>
        <taxon>Peronosporomycetes</taxon>
        <taxon>Peronosporales</taxon>
        <taxon>Peronosporaceae</taxon>
        <taxon>Phytophthora</taxon>
    </lineage>
</organism>
<gene>
    <name evidence="2" type="ORF">Pfra01_001927000</name>
</gene>